<accession>A0AAD8ZKZ0</accession>
<keyword evidence="7" id="KW-0132">Cell division</keyword>
<dbReference type="PROSITE" id="PS50054">
    <property type="entry name" value="TYR_PHOSPHATASE_DUAL"/>
    <property type="match status" value="1"/>
</dbReference>
<proteinExistence type="inferred from homology"/>
<evidence type="ECO:0000259" key="19">
    <source>
        <dbReference type="PROSITE" id="PS50056"/>
    </source>
</evidence>
<comment type="caution">
    <text evidence="20">The sequence shown here is derived from an EMBL/GenBank/DDBJ whole genome shotgun (WGS) entry which is preliminary data.</text>
</comment>
<dbReference type="Gene3D" id="3.90.190.10">
    <property type="entry name" value="Protein tyrosine phosphatase superfamily"/>
    <property type="match status" value="2"/>
</dbReference>
<keyword evidence="10" id="KW-0206">Cytoskeleton</keyword>
<dbReference type="InterPro" id="IPR029260">
    <property type="entry name" value="DSPn"/>
</dbReference>
<dbReference type="InterPro" id="IPR050561">
    <property type="entry name" value="PTP"/>
</dbReference>
<evidence type="ECO:0000256" key="16">
    <source>
        <dbReference type="ARBA" id="ARBA00048336"/>
    </source>
</evidence>
<dbReference type="PANTHER" id="PTHR23339">
    <property type="entry name" value="TYROSINE SPECIFIC PROTEIN PHOSPHATASE AND DUAL SPECIFICITY PROTEIN PHOSPHATASE"/>
    <property type="match status" value="1"/>
</dbReference>
<keyword evidence="11" id="KW-0539">Nucleus</keyword>
<sequence>MADVYPVTQQVTSLGPRTGQAAPDVCIAGVEDCLIYSRHGLGTTFKSLFHDSKAIVVFVRDAGVRLIVIGQSSYSHIEPFCTLTNYQHEIYVDPERQIYKKLGMTRGETFMETAASRSPHVKSTVLGGSVRSMWHAMTSPAFDFQGDPLQQGGAFIIGPGTGSNGKRYVSGGKAVLKQLKCACGREHAECTPKIRAAYARALPIPPEMPDFRARIRQSMKRKGERRPESRKRPCAAKREEAEPRADIYIGITDQLYFAILNQKIRCTPDRHCFCIDEELSYENFYADFGPLNLAMFYRFCCKLTKKLKSFAHTKKKVVFYTFGDKRKQANAAYLIGSYTVMNLQKTPEEAHSLLVSRNTTYLPFRDASFGTCMFNLSILDCLRAVHKALRYGWLDFSNFDVEEYEHYERAENGDLNWIIPGKFLAFSGPHPKSKIENGYPLHAPEAYVPYFRKHNITTVIRLNKKMYDARRFVDMGFDHHDLFFVDGSTPNDAIVTKFMNICENADGAIAVHCKAGLGRTGTLIACYMMKHFRLSAAETIAWIRICRPGSVIGPQQNFIEDKQASLWAEGDLHQQKLSKQENGSCKAAVTGILSGVDDISIRGPNKNVAPRKTEMYNDEEEERNGLTQGDKLRVLKSKRQSRASTGSLSIILQSSAQGCKPVKSSNPSDNADARKRTRTSLASKRSSRLARSLGNLHVMASEENRKFSEVNPSPMATENTGKQSSLKHTSPVSNEQLSSTVSSPIQHYGHSLSRLDLKSSLQKKEDSTLFAISALYKTLSFHS</sequence>
<feature type="compositionally biased region" description="Basic and acidic residues" evidence="17">
    <location>
        <begin position="225"/>
        <end position="238"/>
    </location>
</feature>
<keyword evidence="8" id="KW-0378">Hydrolase</keyword>
<keyword evidence="21" id="KW-1185">Reference proteome</keyword>
<evidence type="ECO:0000313" key="20">
    <source>
        <dbReference type="EMBL" id="KAK1801327.1"/>
    </source>
</evidence>
<evidence type="ECO:0000256" key="17">
    <source>
        <dbReference type="SAM" id="MobiDB-lite"/>
    </source>
</evidence>
<feature type="compositionally biased region" description="Polar residues" evidence="17">
    <location>
        <begin position="710"/>
        <end position="745"/>
    </location>
</feature>
<feature type="region of interest" description="Disordered" evidence="17">
    <location>
        <begin position="604"/>
        <end position="745"/>
    </location>
</feature>
<evidence type="ECO:0000256" key="9">
    <source>
        <dbReference type="ARBA" id="ARBA00022912"/>
    </source>
</evidence>
<dbReference type="GO" id="GO:0007605">
    <property type="term" value="P:sensory perception of sound"/>
    <property type="evidence" value="ECO:0007669"/>
    <property type="project" value="UniProtKB-ARBA"/>
</dbReference>
<name>A0AAD8ZKZ0_9TELE</name>
<dbReference type="GO" id="GO:0005634">
    <property type="term" value="C:nucleus"/>
    <property type="evidence" value="ECO:0007669"/>
    <property type="project" value="UniProtKB-SubCell"/>
</dbReference>
<keyword evidence="12" id="KW-0966">Cell projection</keyword>
<keyword evidence="5" id="KW-0963">Cytoplasm</keyword>
<feature type="domain" description="Tyrosine specific protein phosphatases" evidence="19">
    <location>
        <begin position="496"/>
        <end position="558"/>
    </location>
</feature>
<evidence type="ECO:0000256" key="4">
    <source>
        <dbReference type="ARBA" id="ARBA00007315"/>
    </source>
</evidence>
<evidence type="ECO:0008006" key="22">
    <source>
        <dbReference type="Google" id="ProtNLM"/>
    </source>
</evidence>
<organism evidence="20 21">
    <name type="scientific">Electrophorus voltai</name>
    <dbReference type="NCBI Taxonomy" id="2609070"/>
    <lineage>
        <taxon>Eukaryota</taxon>
        <taxon>Metazoa</taxon>
        <taxon>Chordata</taxon>
        <taxon>Craniata</taxon>
        <taxon>Vertebrata</taxon>
        <taxon>Euteleostomi</taxon>
        <taxon>Actinopterygii</taxon>
        <taxon>Neopterygii</taxon>
        <taxon>Teleostei</taxon>
        <taxon>Ostariophysi</taxon>
        <taxon>Gymnotiformes</taxon>
        <taxon>Gymnotoidei</taxon>
        <taxon>Gymnotidae</taxon>
        <taxon>Electrophorus</taxon>
    </lineage>
</organism>
<evidence type="ECO:0000256" key="5">
    <source>
        <dbReference type="ARBA" id="ARBA00022490"/>
    </source>
</evidence>
<evidence type="ECO:0000256" key="3">
    <source>
        <dbReference type="ARBA" id="ARBA00004647"/>
    </source>
</evidence>
<dbReference type="GO" id="GO:0004722">
    <property type="term" value="F:protein serine/threonine phosphatase activity"/>
    <property type="evidence" value="ECO:0007669"/>
    <property type="project" value="UniProtKB-EC"/>
</dbReference>
<dbReference type="Pfam" id="PF14671">
    <property type="entry name" value="DSPn"/>
    <property type="match status" value="1"/>
</dbReference>
<dbReference type="CDD" id="cd17657">
    <property type="entry name" value="CDC14_N"/>
    <property type="match status" value="1"/>
</dbReference>
<dbReference type="AlphaFoldDB" id="A0AAD8ZKZ0"/>
<dbReference type="FunFam" id="3.90.190.10:FF:000032">
    <property type="entry name" value="dual specificity protein phosphatase CDC14A isoform X1"/>
    <property type="match status" value="1"/>
</dbReference>
<keyword evidence="13" id="KW-0131">Cell cycle</keyword>
<evidence type="ECO:0000313" key="21">
    <source>
        <dbReference type="Proteomes" id="UP001239994"/>
    </source>
</evidence>
<dbReference type="FunFam" id="3.90.190.10:FF:000006">
    <property type="entry name" value="Dual specificity protein phosphatase CDC14B"/>
    <property type="match status" value="1"/>
</dbReference>
<comment type="similarity">
    <text evidence="4">Belongs to the protein-tyrosine phosphatase family. Non-receptor class CDC14 subfamily.</text>
</comment>
<dbReference type="Pfam" id="PF13911">
    <property type="entry name" value="AhpC-TSA_2"/>
    <property type="match status" value="1"/>
</dbReference>
<evidence type="ECO:0000256" key="1">
    <source>
        <dbReference type="ARBA" id="ARBA00004123"/>
    </source>
</evidence>
<dbReference type="SMART" id="SM00404">
    <property type="entry name" value="PTPc_motif"/>
    <property type="match status" value="1"/>
</dbReference>
<evidence type="ECO:0000256" key="14">
    <source>
        <dbReference type="ARBA" id="ARBA00037822"/>
    </source>
</evidence>
<dbReference type="InterPro" id="IPR020422">
    <property type="entry name" value="TYR_PHOSPHATASE_DUAL_dom"/>
</dbReference>
<evidence type="ECO:0000256" key="13">
    <source>
        <dbReference type="ARBA" id="ARBA00023306"/>
    </source>
</evidence>
<dbReference type="GO" id="GO:0051301">
    <property type="term" value="P:cell division"/>
    <property type="evidence" value="ECO:0007669"/>
    <property type="project" value="UniProtKB-KW"/>
</dbReference>
<dbReference type="InterPro" id="IPR032801">
    <property type="entry name" value="PXL2A/B/C"/>
</dbReference>
<evidence type="ECO:0000256" key="11">
    <source>
        <dbReference type="ARBA" id="ARBA00023242"/>
    </source>
</evidence>
<evidence type="ECO:0000256" key="8">
    <source>
        <dbReference type="ARBA" id="ARBA00022801"/>
    </source>
</evidence>
<keyword evidence="9" id="KW-0904">Protein phosphatase</keyword>
<dbReference type="PROSITE" id="PS50056">
    <property type="entry name" value="TYR_PHOSPHATASE_2"/>
    <property type="match status" value="1"/>
</dbReference>
<protein>
    <recommendedName>
        <fullName evidence="22">Protein-tyrosine-phosphatase</fullName>
    </recommendedName>
</protein>
<dbReference type="InterPro" id="IPR029021">
    <property type="entry name" value="Prot-tyrosine_phosphatase-like"/>
</dbReference>
<evidence type="ECO:0000256" key="10">
    <source>
        <dbReference type="ARBA" id="ARBA00023212"/>
    </source>
</evidence>
<dbReference type="GO" id="GO:0000922">
    <property type="term" value="C:spindle pole"/>
    <property type="evidence" value="ECO:0007669"/>
    <property type="project" value="UniProtKB-SubCell"/>
</dbReference>
<dbReference type="Proteomes" id="UP001239994">
    <property type="component" value="Unassembled WGS sequence"/>
</dbReference>
<feature type="region of interest" description="Disordered" evidence="17">
    <location>
        <begin position="218"/>
        <end position="238"/>
    </location>
</feature>
<comment type="catalytic activity">
    <reaction evidence="15">
        <text>O-phospho-L-seryl-[protein] + H2O = L-seryl-[protein] + phosphate</text>
        <dbReference type="Rhea" id="RHEA:20629"/>
        <dbReference type="Rhea" id="RHEA-COMP:9863"/>
        <dbReference type="Rhea" id="RHEA-COMP:11604"/>
        <dbReference type="ChEBI" id="CHEBI:15377"/>
        <dbReference type="ChEBI" id="CHEBI:29999"/>
        <dbReference type="ChEBI" id="CHEBI:43474"/>
        <dbReference type="ChEBI" id="CHEBI:83421"/>
        <dbReference type="EC" id="3.1.3.16"/>
    </reaction>
</comment>
<evidence type="ECO:0000256" key="7">
    <source>
        <dbReference type="ARBA" id="ARBA00022618"/>
    </source>
</evidence>
<evidence type="ECO:0000256" key="12">
    <source>
        <dbReference type="ARBA" id="ARBA00023273"/>
    </source>
</evidence>
<dbReference type="InterPro" id="IPR003595">
    <property type="entry name" value="Tyr_Pase_cat"/>
</dbReference>
<dbReference type="SMART" id="SM00195">
    <property type="entry name" value="DSPc"/>
    <property type="match status" value="1"/>
</dbReference>
<dbReference type="InterPro" id="IPR000387">
    <property type="entry name" value="Tyr_Pase_dom"/>
</dbReference>
<comment type="catalytic activity">
    <reaction evidence="16">
        <text>O-phospho-L-threonyl-[protein] + H2O = L-threonyl-[protein] + phosphate</text>
        <dbReference type="Rhea" id="RHEA:47004"/>
        <dbReference type="Rhea" id="RHEA-COMP:11060"/>
        <dbReference type="Rhea" id="RHEA-COMP:11605"/>
        <dbReference type="ChEBI" id="CHEBI:15377"/>
        <dbReference type="ChEBI" id="CHEBI:30013"/>
        <dbReference type="ChEBI" id="CHEBI:43474"/>
        <dbReference type="ChEBI" id="CHEBI:61977"/>
        <dbReference type="EC" id="3.1.3.16"/>
    </reaction>
</comment>
<gene>
    <name evidence="20" type="ORF">P4O66_023006</name>
</gene>
<dbReference type="EMBL" id="JAROKS010000009">
    <property type="protein sequence ID" value="KAK1801327.1"/>
    <property type="molecule type" value="Genomic_DNA"/>
</dbReference>
<dbReference type="GO" id="GO:0005813">
    <property type="term" value="C:centrosome"/>
    <property type="evidence" value="ECO:0007669"/>
    <property type="project" value="UniProtKB-SubCell"/>
</dbReference>
<dbReference type="GO" id="GO:0060091">
    <property type="term" value="C:kinocilium"/>
    <property type="evidence" value="ECO:0007669"/>
    <property type="project" value="UniProtKB-SubCell"/>
</dbReference>
<dbReference type="InterPro" id="IPR016130">
    <property type="entry name" value="Tyr_Pase_AS"/>
</dbReference>
<evidence type="ECO:0000256" key="2">
    <source>
        <dbReference type="ARBA" id="ARBA00004300"/>
    </source>
</evidence>
<reference evidence="20" key="1">
    <citation type="submission" date="2023-03" db="EMBL/GenBank/DDBJ databases">
        <title>Electrophorus voltai genome.</title>
        <authorList>
            <person name="Bian C."/>
        </authorList>
    </citation>
    <scope>NUCLEOTIDE SEQUENCE</scope>
    <source>
        <strain evidence="20">CB-2022</strain>
        <tissue evidence="20">Muscle</tissue>
    </source>
</reference>
<evidence type="ECO:0000259" key="18">
    <source>
        <dbReference type="PROSITE" id="PS50054"/>
    </source>
</evidence>
<evidence type="ECO:0000256" key="15">
    <source>
        <dbReference type="ARBA" id="ARBA00047761"/>
    </source>
</evidence>
<feature type="domain" description="Tyrosine-protein phosphatase" evidence="18">
    <location>
        <begin position="413"/>
        <end position="571"/>
    </location>
</feature>
<dbReference type="InterPro" id="IPR044506">
    <property type="entry name" value="CDC14_C"/>
</dbReference>
<dbReference type="PROSITE" id="PS00383">
    <property type="entry name" value="TYR_PHOSPHATASE_1"/>
    <property type="match status" value="1"/>
</dbReference>
<dbReference type="CDD" id="cd02970">
    <property type="entry name" value="PRX_like2"/>
    <property type="match status" value="1"/>
</dbReference>
<keyword evidence="6" id="KW-0597">Phosphoprotein</keyword>
<comment type="subcellular location">
    <subcellularLocation>
        <location evidence="14">Cell projection</location>
        <location evidence="14">Kinocilium</location>
    </subcellularLocation>
    <subcellularLocation>
        <location evidence="2">Cytoplasm</location>
        <location evidence="2">Cytoskeleton</location>
        <location evidence="2">Microtubule organizing center</location>
        <location evidence="2">Centrosome</location>
    </subcellularLocation>
    <subcellularLocation>
        <location evidence="3">Cytoplasm</location>
        <location evidence="3">Cytoskeleton</location>
        <location evidence="3">Spindle pole</location>
    </subcellularLocation>
    <subcellularLocation>
        <location evidence="1">Nucleus</location>
    </subcellularLocation>
</comment>
<evidence type="ECO:0000256" key="6">
    <source>
        <dbReference type="ARBA" id="ARBA00022553"/>
    </source>
</evidence>
<feature type="compositionally biased region" description="Polar residues" evidence="17">
    <location>
        <begin position="642"/>
        <end position="669"/>
    </location>
</feature>
<feature type="compositionally biased region" description="Low complexity" evidence="17">
    <location>
        <begin position="679"/>
        <end position="692"/>
    </location>
</feature>
<dbReference type="CDD" id="cd14499">
    <property type="entry name" value="CDC14_C"/>
    <property type="match status" value="1"/>
</dbReference>
<dbReference type="InterPro" id="IPR000340">
    <property type="entry name" value="Dual-sp_phosphatase_cat-dom"/>
</dbReference>
<dbReference type="SUPFAM" id="SSF52799">
    <property type="entry name" value="(Phosphotyrosine protein) phosphatases II"/>
    <property type="match status" value="2"/>
</dbReference>
<dbReference type="Pfam" id="PF00782">
    <property type="entry name" value="DSPc"/>
    <property type="match status" value="1"/>
</dbReference>